<accession>A0ABT1L7H1</accession>
<proteinExistence type="predicted"/>
<dbReference type="SUPFAM" id="SSF51658">
    <property type="entry name" value="Xylose isomerase-like"/>
    <property type="match status" value="1"/>
</dbReference>
<organism evidence="2 3">
    <name type="scientific">Alsobacter ponti</name>
    <dbReference type="NCBI Taxonomy" id="2962936"/>
    <lineage>
        <taxon>Bacteria</taxon>
        <taxon>Pseudomonadati</taxon>
        <taxon>Pseudomonadota</taxon>
        <taxon>Alphaproteobacteria</taxon>
        <taxon>Hyphomicrobiales</taxon>
        <taxon>Alsobacteraceae</taxon>
        <taxon>Alsobacter</taxon>
    </lineage>
</organism>
<evidence type="ECO:0000259" key="1">
    <source>
        <dbReference type="Pfam" id="PF01261"/>
    </source>
</evidence>
<keyword evidence="2" id="KW-0413">Isomerase</keyword>
<dbReference type="RefSeq" id="WP_254738404.1">
    <property type="nucleotide sequence ID" value="NZ_JANCLU010000002.1"/>
</dbReference>
<dbReference type="Proteomes" id="UP001205890">
    <property type="component" value="Unassembled WGS sequence"/>
</dbReference>
<name>A0ABT1L7H1_9HYPH</name>
<dbReference type="GO" id="GO:0016853">
    <property type="term" value="F:isomerase activity"/>
    <property type="evidence" value="ECO:0007669"/>
    <property type="project" value="UniProtKB-KW"/>
</dbReference>
<dbReference type="PANTHER" id="PTHR12110">
    <property type="entry name" value="HYDROXYPYRUVATE ISOMERASE"/>
    <property type="match status" value="1"/>
</dbReference>
<dbReference type="InterPro" id="IPR013022">
    <property type="entry name" value="Xyl_isomerase-like_TIM-brl"/>
</dbReference>
<keyword evidence="3" id="KW-1185">Reference proteome</keyword>
<gene>
    <name evidence="2" type="ORF">NK718_02765</name>
</gene>
<protein>
    <submittedName>
        <fullName evidence="2">Sugar phosphate isomerase/epimerase</fullName>
    </submittedName>
</protein>
<dbReference type="InterPro" id="IPR050312">
    <property type="entry name" value="IolE/XylAMocC-like"/>
</dbReference>
<feature type="domain" description="Xylose isomerase-like TIM barrel" evidence="1">
    <location>
        <begin position="23"/>
        <end position="264"/>
    </location>
</feature>
<dbReference type="EMBL" id="JANCLU010000002">
    <property type="protein sequence ID" value="MCP8937425.1"/>
    <property type="molecule type" value="Genomic_DNA"/>
</dbReference>
<evidence type="ECO:0000313" key="2">
    <source>
        <dbReference type="EMBL" id="MCP8937425.1"/>
    </source>
</evidence>
<dbReference type="PANTHER" id="PTHR12110:SF53">
    <property type="entry name" value="BLR5974 PROTEIN"/>
    <property type="match status" value="1"/>
</dbReference>
<reference evidence="2 3" key="1">
    <citation type="submission" date="2022-07" db="EMBL/GenBank/DDBJ databases">
        <authorList>
            <person name="Li W.-J."/>
            <person name="Deng Q.-Q."/>
        </authorList>
    </citation>
    <scope>NUCLEOTIDE SEQUENCE [LARGE SCALE GENOMIC DNA]</scope>
    <source>
        <strain evidence="2 3">SYSU M60028</strain>
    </source>
</reference>
<dbReference type="Gene3D" id="3.20.20.150">
    <property type="entry name" value="Divalent-metal-dependent TIM barrel enzymes"/>
    <property type="match status" value="1"/>
</dbReference>
<evidence type="ECO:0000313" key="3">
    <source>
        <dbReference type="Proteomes" id="UP001205890"/>
    </source>
</evidence>
<dbReference type="InterPro" id="IPR036237">
    <property type="entry name" value="Xyl_isomerase-like_sf"/>
</dbReference>
<comment type="caution">
    <text evidence="2">The sequence shown here is derived from an EMBL/GenBank/DDBJ whole genome shotgun (WGS) entry which is preliminary data.</text>
</comment>
<sequence length="357" mass="39662">MRLGIDGRKIPEARTRGPLGSIEHAAELGMEGTFFRTVLEMSPRLDRGELRAIRQRSDELGMYLETGLGKVNPYCTPETPELRDAGDGDILLGFRRMMECCAEIGCTELWVGTASSKGHYPRRFSVDRFRTDVSWADQMVAIEKFLGKLVPIARDLGIHMNIETHEEITSFEILRLLETLGTDALGVVFDSSNGLQRMEHPVMAAERVAPYVRQTHLKDAAVVPFEGGALMQFRPCGQGVVDFREVLAVLLAANPNVNLTIENEEPFDEGDKPYSARHLEICDASWLAAHPDLTVIEYAAYSSMMRTYQARMAKGEASDILRGSRRFGYAEALAAIAGSAAHIRECLRDITNSLPKN</sequence>
<dbReference type="Pfam" id="PF01261">
    <property type="entry name" value="AP_endonuc_2"/>
    <property type="match status" value="1"/>
</dbReference>